<keyword evidence="11" id="KW-0443">Lipid metabolism</keyword>
<evidence type="ECO:0000256" key="5">
    <source>
        <dbReference type="ARBA" id="ARBA00022723"/>
    </source>
</evidence>
<feature type="transmembrane region" description="Helical" evidence="14">
    <location>
        <begin position="140"/>
        <end position="159"/>
    </location>
</feature>
<dbReference type="Proteomes" id="UP000198901">
    <property type="component" value="Unassembled WGS sequence"/>
</dbReference>
<feature type="transmembrane region" description="Helical" evidence="14">
    <location>
        <begin position="30"/>
        <end position="49"/>
    </location>
</feature>
<evidence type="ECO:0000256" key="12">
    <source>
        <dbReference type="ARBA" id="ARBA00023136"/>
    </source>
</evidence>
<gene>
    <name evidence="16" type="ORF">SAMN04488090_4385</name>
</gene>
<dbReference type="InterPro" id="IPR014430">
    <property type="entry name" value="Scs7"/>
</dbReference>
<evidence type="ECO:0000256" key="3">
    <source>
        <dbReference type="ARBA" id="ARBA00022516"/>
    </source>
</evidence>
<keyword evidence="8" id="KW-0862">Zinc</keyword>
<feature type="transmembrane region" description="Helical" evidence="14">
    <location>
        <begin position="117"/>
        <end position="134"/>
    </location>
</feature>
<proteinExistence type="predicted"/>
<dbReference type="GO" id="GO:0006633">
    <property type="term" value="P:fatty acid biosynthetic process"/>
    <property type="evidence" value="ECO:0007669"/>
    <property type="project" value="UniProtKB-KW"/>
</dbReference>
<dbReference type="STRING" id="563176.SAMN04488090_4385"/>
<evidence type="ECO:0000259" key="15">
    <source>
        <dbReference type="Pfam" id="PF04116"/>
    </source>
</evidence>
<feature type="domain" description="Fatty acid hydroxylase" evidence="15">
    <location>
        <begin position="63"/>
        <end position="201"/>
    </location>
</feature>
<organism evidence="16 17">
    <name type="scientific">Siphonobacter aquaeclarae</name>
    <dbReference type="NCBI Taxonomy" id="563176"/>
    <lineage>
        <taxon>Bacteria</taxon>
        <taxon>Pseudomonadati</taxon>
        <taxon>Bacteroidota</taxon>
        <taxon>Cytophagia</taxon>
        <taxon>Cytophagales</taxon>
        <taxon>Cytophagaceae</taxon>
        <taxon>Siphonobacter</taxon>
    </lineage>
</organism>
<dbReference type="OrthoDB" id="9784228at2"/>
<evidence type="ECO:0000256" key="7">
    <source>
        <dbReference type="ARBA" id="ARBA00022832"/>
    </source>
</evidence>
<dbReference type="AlphaFoldDB" id="A0A1G9WPI8"/>
<keyword evidence="12 14" id="KW-0472">Membrane</keyword>
<evidence type="ECO:0000313" key="17">
    <source>
        <dbReference type="Proteomes" id="UP000198901"/>
    </source>
</evidence>
<dbReference type="GO" id="GO:0080132">
    <property type="term" value="F:fatty acid 2-hydroxylase activity"/>
    <property type="evidence" value="ECO:0007669"/>
    <property type="project" value="InterPro"/>
</dbReference>
<evidence type="ECO:0000256" key="8">
    <source>
        <dbReference type="ARBA" id="ARBA00022833"/>
    </source>
</evidence>
<sequence length="218" mass="24970">MEPQKLRPKNSGTKKLFDNPVLEALSRTHIAIPVSMFFIAGGALGWYAFTHTDLTNWLIGVLFVAGVISFTFVEYWMHRSVYHIEPTTPARAKFQYTTHGVHHEYPKDKSRLAMPPLLALIIATLLFTIFFVIMGEAAYAFFPGFIWGYAGYLLVHYCVHAYPPPKNFLKHLWINHAIHHYKDGNVVFGVSSPLWDYVFQTMDDKSKKKETGKAMETL</sequence>
<dbReference type="GO" id="GO:0016020">
    <property type="term" value="C:membrane"/>
    <property type="evidence" value="ECO:0007669"/>
    <property type="project" value="InterPro"/>
</dbReference>
<keyword evidence="3" id="KW-0444">Lipid biosynthesis</keyword>
<accession>A0A1G9WPI8</accession>
<dbReference type="InterPro" id="IPR006694">
    <property type="entry name" value="Fatty_acid_hydroxylase"/>
</dbReference>
<keyword evidence="5" id="KW-0479">Metal-binding</keyword>
<comment type="cofactor">
    <cofactor evidence="1">
        <name>Zn(2+)</name>
        <dbReference type="ChEBI" id="CHEBI:29105"/>
    </cofactor>
</comment>
<dbReference type="GO" id="GO:0005506">
    <property type="term" value="F:iron ion binding"/>
    <property type="evidence" value="ECO:0007669"/>
    <property type="project" value="InterPro"/>
</dbReference>
<feature type="transmembrane region" description="Helical" evidence="14">
    <location>
        <begin position="55"/>
        <end position="77"/>
    </location>
</feature>
<evidence type="ECO:0000256" key="6">
    <source>
        <dbReference type="ARBA" id="ARBA00022824"/>
    </source>
</evidence>
<evidence type="ECO:0000256" key="1">
    <source>
        <dbReference type="ARBA" id="ARBA00001947"/>
    </source>
</evidence>
<protein>
    <submittedName>
        <fullName evidence="16">Sterol desaturase/sphingolipid hydroxylase, fatty acid hydroxylase superfamily</fullName>
    </submittedName>
</protein>
<comment type="subcellular location">
    <subcellularLocation>
        <location evidence="2">Endoplasmic reticulum membrane</location>
        <topology evidence="2">Multi-pass membrane protein</topology>
    </subcellularLocation>
</comment>
<evidence type="ECO:0000256" key="4">
    <source>
        <dbReference type="ARBA" id="ARBA00022692"/>
    </source>
</evidence>
<evidence type="ECO:0000256" key="9">
    <source>
        <dbReference type="ARBA" id="ARBA00022989"/>
    </source>
</evidence>
<evidence type="ECO:0000313" key="16">
    <source>
        <dbReference type="EMBL" id="SDM86494.1"/>
    </source>
</evidence>
<keyword evidence="10" id="KW-0560">Oxidoreductase</keyword>
<name>A0A1G9WPI8_9BACT</name>
<keyword evidence="13" id="KW-0275">Fatty acid biosynthesis</keyword>
<reference evidence="16 17" key="1">
    <citation type="submission" date="2016-10" db="EMBL/GenBank/DDBJ databases">
        <authorList>
            <person name="de Groot N.N."/>
        </authorList>
    </citation>
    <scope>NUCLEOTIDE SEQUENCE [LARGE SCALE GENOMIC DNA]</scope>
    <source>
        <strain evidence="16 17">DSM 21668</strain>
    </source>
</reference>
<dbReference type="EMBL" id="FNGS01000010">
    <property type="protein sequence ID" value="SDM86494.1"/>
    <property type="molecule type" value="Genomic_DNA"/>
</dbReference>
<keyword evidence="4 14" id="KW-0812">Transmembrane</keyword>
<keyword evidence="17" id="KW-1185">Reference proteome</keyword>
<evidence type="ECO:0000256" key="10">
    <source>
        <dbReference type="ARBA" id="ARBA00023002"/>
    </source>
</evidence>
<dbReference type="Pfam" id="PF04116">
    <property type="entry name" value="FA_hydroxylase"/>
    <property type="match status" value="1"/>
</dbReference>
<evidence type="ECO:0000256" key="13">
    <source>
        <dbReference type="ARBA" id="ARBA00023160"/>
    </source>
</evidence>
<evidence type="ECO:0000256" key="2">
    <source>
        <dbReference type="ARBA" id="ARBA00004477"/>
    </source>
</evidence>
<evidence type="ECO:0000256" key="11">
    <source>
        <dbReference type="ARBA" id="ARBA00023098"/>
    </source>
</evidence>
<dbReference type="PANTHER" id="PTHR12863:SF1">
    <property type="entry name" value="FATTY ACID 2-HYDROXYLASE"/>
    <property type="match status" value="1"/>
</dbReference>
<keyword evidence="7" id="KW-0276">Fatty acid metabolism</keyword>
<dbReference type="PANTHER" id="PTHR12863">
    <property type="entry name" value="FATTY ACID HYDROXYLASE"/>
    <property type="match status" value="1"/>
</dbReference>
<dbReference type="RefSeq" id="WP_093207881.1">
    <property type="nucleotide sequence ID" value="NZ_FNGS01000010.1"/>
</dbReference>
<evidence type="ECO:0000256" key="14">
    <source>
        <dbReference type="SAM" id="Phobius"/>
    </source>
</evidence>
<keyword evidence="6" id="KW-0256">Endoplasmic reticulum</keyword>
<keyword evidence="9 14" id="KW-1133">Transmembrane helix</keyword>